<sequence length="98" mass="10764">MRGGRRRYITLSFQPPSCIVTETALLFSNFSSVSSHFPFTVSFNPFPLKIATITLPETPSSCFVSALISNFWSEPPPAVCAERIICGNNPVQVLGRVI</sequence>
<evidence type="ECO:0000313" key="2">
    <source>
        <dbReference type="Proteomes" id="UP000018745"/>
    </source>
</evidence>
<dbReference type="EMBL" id="CP006935">
    <property type="protein sequence ID" value="AHC40212.1"/>
    <property type="molecule type" value="Genomic_DNA"/>
</dbReference>
<gene>
    <name evidence="1" type="ORF">OVS_01535</name>
</gene>
<protein>
    <submittedName>
        <fullName evidence="1">Uncharacterized protein</fullName>
    </submittedName>
</protein>
<accession>A0ABM5P160</accession>
<dbReference type="RefSeq" id="WP_024071093.1">
    <property type="nucleotide sequence ID" value="NC_023062.1"/>
</dbReference>
<reference evidence="1 2" key="1">
    <citation type="journal article" date="2014" name="Genome Announc.">
        <title>Complete Genome Sequence of Mycoplasma ovis Strain Michigan, a Hemoplasma of Sheep with Two Distinct 16S rRNA Genes.</title>
        <authorList>
            <person name="Deshuillers P.L."/>
            <person name="Santos A.P."/>
            <person name="do Nascimento N.C."/>
            <person name="Hampel J.A."/>
            <person name="Bergin I.L."/>
            <person name="Dyson M.C."/>
            <person name="Messick J.B."/>
        </authorList>
    </citation>
    <scope>NUCLEOTIDE SEQUENCE [LARGE SCALE GENOMIC DNA]</scope>
    <source>
        <strain evidence="1 2">Michigan</strain>
    </source>
</reference>
<evidence type="ECO:0000313" key="1">
    <source>
        <dbReference type="EMBL" id="AHC40212.1"/>
    </source>
</evidence>
<proteinExistence type="predicted"/>
<dbReference type="Proteomes" id="UP000018745">
    <property type="component" value="Chromosome"/>
</dbReference>
<keyword evidence="2" id="KW-1185">Reference proteome</keyword>
<name>A0ABM5P160_9MOLU</name>
<organism evidence="1 2">
    <name type="scientific">Mycoplasma ovis str. Michigan</name>
    <dbReference type="NCBI Taxonomy" id="1415773"/>
    <lineage>
        <taxon>Bacteria</taxon>
        <taxon>Bacillati</taxon>
        <taxon>Mycoplasmatota</taxon>
        <taxon>Mollicutes</taxon>
        <taxon>Mycoplasmataceae</taxon>
        <taxon>Mycoplasma</taxon>
    </lineage>
</organism>